<sequence>MRKLKKQSKFIMETKDIEMLNRGFEIIENNATGFDLRSYNRQLNNLIRLYFEKVTGAKNDAYDFTDFDKKQDLENAKELTLINVVYEKALMVCKLGFCLNIEKDIEWETEYKMIKAIPFLEKLIKYKMEKYGNKILGDMGLEIKGRTSDGGVITQQKENATAEEIQKGEEIFKDLKKSGDVIILSNNTDGKIN</sequence>
<gene>
    <name evidence="1" type="ORF">AB8B22_02335</name>
</gene>
<name>A0AB39VHU5_9FUSO</name>
<dbReference type="RefSeq" id="WP_369711505.1">
    <property type="nucleotide sequence ID" value="NZ_CP165644.1"/>
</dbReference>
<proteinExistence type="predicted"/>
<dbReference type="KEGG" id="lrug:AB8B22_02335"/>
<evidence type="ECO:0000313" key="1">
    <source>
        <dbReference type="EMBL" id="XDU67270.1"/>
    </source>
</evidence>
<protein>
    <submittedName>
        <fullName evidence="1">Uncharacterized protein</fullName>
    </submittedName>
</protein>
<organism evidence="1">
    <name type="scientific">Leptotrichia rugosa</name>
    <dbReference type="NCBI Taxonomy" id="3239302"/>
    <lineage>
        <taxon>Bacteria</taxon>
        <taxon>Fusobacteriati</taxon>
        <taxon>Fusobacteriota</taxon>
        <taxon>Fusobacteriia</taxon>
        <taxon>Fusobacteriales</taxon>
        <taxon>Leptotrichiaceae</taxon>
        <taxon>Leptotrichia</taxon>
    </lineage>
</organism>
<dbReference type="AlphaFoldDB" id="A0AB39VHU5"/>
<accession>A0AB39VHU5</accession>
<dbReference type="EMBL" id="CP165644">
    <property type="protein sequence ID" value="XDU67270.1"/>
    <property type="molecule type" value="Genomic_DNA"/>
</dbReference>
<reference evidence="1" key="1">
    <citation type="submission" date="2024-07" db="EMBL/GenBank/DDBJ databases">
        <authorList>
            <person name="Li X.-J."/>
            <person name="Wang X."/>
        </authorList>
    </citation>
    <scope>NUCLEOTIDE SEQUENCE</scope>
    <source>
        <strain evidence="1">HSP-334</strain>
    </source>
</reference>